<dbReference type="OrthoDB" id="2325450at2759"/>
<protein>
    <submittedName>
        <fullName evidence="1">Uncharacterized protein</fullName>
    </submittedName>
</protein>
<evidence type="ECO:0000313" key="1">
    <source>
        <dbReference type="EMBL" id="KAF9151425.1"/>
    </source>
</evidence>
<reference evidence="1" key="1">
    <citation type="journal article" date="2020" name="Fungal Divers.">
        <title>Resolving the Mortierellaceae phylogeny through synthesis of multi-gene phylogenetics and phylogenomics.</title>
        <authorList>
            <person name="Vandepol N."/>
            <person name="Liber J."/>
            <person name="Desiro A."/>
            <person name="Na H."/>
            <person name="Kennedy M."/>
            <person name="Barry K."/>
            <person name="Grigoriev I.V."/>
            <person name="Miller A.N."/>
            <person name="O'Donnell K."/>
            <person name="Stajich J.E."/>
            <person name="Bonito G."/>
        </authorList>
    </citation>
    <scope>NUCLEOTIDE SEQUENCE</scope>
    <source>
        <strain evidence="1">NRRL 6426</strain>
    </source>
</reference>
<accession>A0A9P5VBT9</accession>
<name>A0A9P5VBT9_9FUNG</name>
<sequence length="83" mass="8988">MGSHQGFPNCNPNKIREQLTDIGDEGLRPFILIGEVSMISRTMLTALSKALQQAAYVDRDIAVMMFGDFGQLGPTSKALDTTG</sequence>
<dbReference type="InterPro" id="IPR027417">
    <property type="entry name" value="P-loop_NTPase"/>
</dbReference>
<proteinExistence type="predicted"/>
<gene>
    <name evidence="1" type="ORF">BG015_006686</name>
</gene>
<dbReference type="EMBL" id="JAAAUQ010000323">
    <property type="protein sequence ID" value="KAF9151425.1"/>
    <property type="molecule type" value="Genomic_DNA"/>
</dbReference>
<dbReference type="Proteomes" id="UP000748756">
    <property type="component" value="Unassembled WGS sequence"/>
</dbReference>
<keyword evidence="2" id="KW-1185">Reference proteome</keyword>
<organism evidence="1 2">
    <name type="scientific">Linnemannia schmuckeri</name>
    <dbReference type="NCBI Taxonomy" id="64567"/>
    <lineage>
        <taxon>Eukaryota</taxon>
        <taxon>Fungi</taxon>
        <taxon>Fungi incertae sedis</taxon>
        <taxon>Mucoromycota</taxon>
        <taxon>Mortierellomycotina</taxon>
        <taxon>Mortierellomycetes</taxon>
        <taxon>Mortierellales</taxon>
        <taxon>Mortierellaceae</taxon>
        <taxon>Linnemannia</taxon>
    </lineage>
</organism>
<dbReference type="Gene3D" id="3.40.50.300">
    <property type="entry name" value="P-loop containing nucleotide triphosphate hydrolases"/>
    <property type="match status" value="1"/>
</dbReference>
<dbReference type="AlphaFoldDB" id="A0A9P5VBT9"/>
<evidence type="ECO:0000313" key="2">
    <source>
        <dbReference type="Proteomes" id="UP000748756"/>
    </source>
</evidence>
<comment type="caution">
    <text evidence="1">The sequence shown here is derived from an EMBL/GenBank/DDBJ whole genome shotgun (WGS) entry which is preliminary data.</text>
</comment>